<evidence type="ECO:0000313" key="1">
    <source>
        <dbReference type="EMBL" id="PLR24367.1"/>
    </source>
</evidence>
<dbReference type="SUPFAM" id="SSF55486">
    <property type="entry name" value="Metalloproteases ('zincins'), catalytic domain"/>
    <property type="match status" value="1"/>
</dbReference>
<dbReference type="OrthoDB" id="9806895at2"/>
<evidence type="ECO:0008006" key="3">
    <source>
        <dbReference type="Google" id="ProtNLM"/>
    </source>
</evidence>
<dbReference type="RefSeq" id="WP_101718599.1">
    <property type="nucleotide sequence ID" value="NZ_PJRS01000023.1"/>
</dbReference>
<dbReference type="Gene3D" id="3.30.2010.20">
    <property type="match status" value="1"/>
</dbReference>
<dbReference type="CDD" id="cd12952">
    <property type="entry name" value="MMP_ACEL2062"/>
    <property type="match status" value="1"/>
</dbReference>
<dbReference type="Proteomes" id="UP000234479">
    <property type="component" value="Unassembled WGS sequence"/>
</dbReference>
<evidence type="ECO:0000313" key="2">
    <source>
        <dbReference type="Proteomes" id="UP000234479"/>
    </source>
</evidence>
<proteinExistence type="predicted"/>
<dbReference type="InterPro" id="IPR038555">
    <property type="entry name" value="Zincin_1_sf"/>
</dbReference>
<dbReference type="AlphaFoldDB" id="A0A2N5DE88"/>
<protein>
    <recommendedName>
        <fullName evidence="3">Neutral zinc metallopeptidase</fullName>
    </recommendedName>
</protein>
<comment type="caution">
    <text evidence="1">The sequence shown here is derived from an EMBL/GenBank/DDBJ whole genome shotgun (WGS) entry which is preliminary data.</text>
</comment>
<dbReference type="InterPro" id="IPR010428">
    <property type="entry name" value="Zincin_1"/>
</dbReference>
<gene>
    <name evidence="1" type="ORF">SGCZBJ_13920</name>
</gene>
<sequence>MTWTDRLAPSLAPSLDDFAALAKAAFDALPDEFRRLTGDVVFRIDDFATDEVLDSLGIEDPFELTGLYQGVDLSRRSVLDFGAQPSMVFLYRRPILDEWCERGDVTLGALIEHVLVHEIGHHFGLSDDDIHRIEDEA</sequence>
<reference evidence="1 2" key="1">
    <citation type="submission" date="2017-12" db="EMBL/GenBank/DDBJ databases">
        <title>The genome sequence of Caulobacter sp. 410.</title>
        <authorList>
            <person name="Gao J."/>
            <person name="Mao X."/>
            <person name="Sun J."/>
        </authorList>
    </citation>
    <scope>NUCLEOTIDE SEQUENCE [LARGE SCALE GENOMIC DNA]</scope>
    <source>
        <strain evidence="1 2">410</strain>
    </source>
</reference>
<organism evidence="1 2">
    <name type="scientific">Caulobacter zeae</name>
    <dbReference type="NCBI Taxonomy" id="2055137"/>
    <lineage>
        <taxon>Bacteria</taxon>
        <taxon>Pseudomonadati</taxon>
        <taxon>Pseudomonadota</taxon>
        <taxon>Alphaproteobacteria</taxon>
        <taxon>Caulobacterales</taxon>
        <taxon>Caulobacteraceae</taxon>
        <taxon>Caulobacter</taxon>
    </lineage>
</organism>
<accession>A0A2N5DE88</accession>
<dbReference type="Pfam" id="PF06262">
    <property type="entry name" value="Zincin_1"/>
    <property type="match status" value="1"/>
</dbReference>
<keyword evidence="2" id="KW-1185">Reference proteome</keyword>
<dbReference type="EMBL" id="PJRS01000023">
    <property type="protein sequence ID" value="PLR24367.1"/>
    <property type="molecule type" value="Genomic_DNA"/>
</dbReference>
<name>A0A2N5DE88_9CAUL</name>